<organism evidence="1 2">
    <name type="scientific">Caerostris extrusa</name>
    <name type="common">Bark spider</name>
    <name type="synonym">Caerostris bankana</name>
    <dbReference type="NCBI Taxonomy" id="172846"/>
    <lineage>
        <taxon>Eukaryota</taxon>
        <taxon>Metazoa</taxon>
        <taxon>Ecdysozoa</taxon>
        <taxon>Arthropoda</taxon>
        <taxon>Chelicerata</taxon>
        <taxon>Arachnida</taxon>
        <taxon>Araneae</taxon>
        <taxon>Araneomorphae</taxon>
        <taxon>Entelegynae</taxon>
        <taxon>Araneoidea</taxon>
        <taxon>Araneidae</taxon>
        <taxon>Caerostris</taxon>
    </lineage>
</organism>
<evidence type="ECO:0000313" key="2">
    <source>
        <dbReference type="Proteomes" id="UP001054945"/>
    </source>
</evidence>
<name>A0AAV4PS50_CAEEX</name>
<comment type="caution">
    <text evidence="1">The sequence shown here is derived from an EMBL/GenBank/DDBJ whole genome shotgun (WGS) entry which is preliminary data.</text>
</comment>
<keyword evidence="2" id="KW-1185">Reference proteome</keyword>
<evidence type="ECO:0000313" key="1">
    <source>
        <dbReference type="EMBL" id="GIX98654.1"/>
    </source>
</evidence>
<reference evidence="1 2" key="1">
    <citation type="submission" date="2021-06" db="EMBL/GenBank/DDBJ databases">
        <title>Caerostris extrusa draft genome.</title>
        <authorList>
            <person name="Kono N."/>
            <person name="Arakawa K."/>
        </authorList>
    </citation>
    <scope>NUCLEOTIDE SEQUENCE [LARGE SCALE GENOMIC DNA]</scope>
</reference>
<dbReference type="EMBL" id="BPLR01004940">
    <property type="protein sequence ID" value="GIX98654.1"/>
    <property type="molecule type" value="Genomic_DNA"/>
</dbReference>
<accession>A0AAV4PS50</accession>
<gene>
    <name evidence="1" type="ORF">CEXT_79031</name>
</gene>
<proteinExistence type="predicted"/>
<sequence>MNGNLGTHKRCSGTTKRIEMPILIRSEPKNSFNNNVTSQFRPVVKNGSILQTAFYECLVILGPTHKSRDNPRVLGVVLTAAHTPKWEWDIRTITQYYLIRIVGREESIMDHMQYSCGQRQPAIIMSRRRISF</sequence>
<protein>
    <submittedName>
        <fullName evidence="1">Uncharacterized protein</fullName>
    </submittedName>
</protein>
<dbReference type="AlphaFoldDB" id="A0AAV4PS50"/>
<dbReference type="Proteomes" id="UP001054945">
    <property type="component" value="Unassembled WGS sequence"/>
</dbReference>